<dbReference type="GO" id="GO:0003676">
    <property type="term" value="F:nucleic acid binding"/>
    <property type="evidence" value="ECO:0007669"/>
    <property type="project" value="InterPro"/>
</dbReference>
<evidence type="ECO:0000259" key="2">
    <source>
        <dbReference type="Pfam" id="PF14529"/>
    </source>
</evidence>
<dbReference type="InterPro" id="IPR002156">
    <property type="entry name" value="RNaseH_domain"/>
</dbReference>
<protein>
    <submittedName>
        <fullName evidence="3">Uncharacterized protein</fullName>
    </submittedName>
</protein>
<feature type="domain" description="RNase H type-1" evidence="1">
    <location>
        <begin position="754"/>
        <end position="887"/>
    </location>
</feature>
<keyword evidence="4" id="KW-1185">Reference proteome</keyword>
<dbReference type="Pfam" id="PF14529">
    <property type="entry name" value="Exo_endo_phos_2"/>
    <property type="match status" value="1"/>
</dbReference>
<dbReference type="SUPFAM" id="SSF53098">
    <property type="entry name" value="Ribonuclease H-like"/>
    <property type="match status" value="1"/>
</dbReference>
<dbReference type="VEuPathDB" id="FungiDB:RhiirA1_477379"/>
<dbReference type="InterPro" id="IPR036397">
    <property type="entry name" value="RNaseH_sf"/>
</dbReference>
<dbReference type="Gene3D" id="3.30.420.10">
    <property type="entry name" value="Ribonuclease H-like superfamily/Ribonuclease H"/>
    <property type="match status" value="1"/>
</dbReference>
<comment type="caution">
    <text evidence="3">The sequence shown here is derived from an EMBL/GenBank/DDBJ whole genome shotgun (WGS) entry which is preliminary data.</text>
</comment>
<dbReference type="VEuPathDB" id="FungiDB:RhiirA1_461361"/>
<feature type="domain" description="Endonuclease/exonuclease/phosphatase" evidence="2">
    <location>
        <begin position="54"/>
        <end position="196"/>
    </location>
</feature>
<dbReference type="VEuPathDB" id="FungiDB:RhiirFUN_014843"/>
<dbReference type="InterPro" id="IPR036691">
    <property type="entry name" value="Endo/exonu/phosph_ase_sf"/>
</dbReference>
<dbReference type="GO" id="GO:0004523">
    <property type="term" value="F:RNA-DNA hybrid ribonuclease activity"/>
    <property type="evidence" value="ECO:0007669"/>
    <property type="project" value="InterPro"/>
</dbReference>
<accession>A0A2I1HAH6</accession>
<dbReference type="Gene3D" id="3.60.10.10">
    <property type="entry name" value="Endonuclease/exonuclease/phosphatase"/>
    <property type="match status" value="1"/>
</dbReference>
<dbReference type="SUPFAM" id="SSF56219">
    <property type="entry name" value="DNase I-like"/>
    <property type="match status" value="1"/>
</dbReference>
<dbReference type="Pfam" id="PF00075">
    <property type="entry name" value="RNase_H"/>
    <property type="match status" value="1"/>
</dbReference>
<evidence type="ECO:0000313" key="3">
    <source>
        <dbReference type="EMBL" id="PKY55882.1"/>
    </source>
</evidence>
<sequence length="1084" mass="128563">MNHQVFGTVGAKFNESGTLVIVKKELAKHISKLENYKGRVLKIEFTFSEQHKLAIISVYNKSGDRGKDCIETRIDINKEIMRMVKDSKKKNQQIILMGDFNLQYRKYLQQKNSNRTRISEQLKIFDLLEKSELFDVCKEILNIDDLALTKNHVTHITKKLGSRIDYIWVSKKIFDEIVQVYIKEYDNKNDTDHKIVFFKVTRDCLLPLSIYNKKKKKKLDKRTKYYYDNIDEETKESIKIKAEYELNERKNKTSMTMMTLHEKIQLYEDVINVTKNSEIEKREIYLTDEKEDTSIKDLDLYRAIRFFVYLRKNFKKKKGIERIKRHWKKNISHVNKILKKWDVDGFYYLRLYNFGKVQVKKYIAELDELYNIFQSKLQIKVSAMKEDKIKQAIEQRQKDLEENQKRMIDNVMDREFRKINIDRVLSTNSKENNFDLKTDDTIIERFKVEGGPTTVRSMISKDTYANNFKFLQNNNIRYIDQIISLSKRYLLTIKELEDRKYIKLNLKGKLSANINNYEQIRRELTISPHTYKLKEHIVKQIDGVDKVENLRGVEIIPVIANTRKDVPIIIEFNIGGNLQALFGRTRKVLPGGLLIAMHMIPITTIEDKDLILEKCQGCNITTWLDIPEAMFSSQERCRIPCIIMTDVKNASTFSRNKWQRGINQYNILGQEKIIFPGMSGQIIQENFIYDRILKQQPYLYKSTYSKIHELMLKSKNSFLDSVLGQFLKTGNYQPMTNRMQLCKNRLTTAKGGKLKIYIDGSVKFNRTENIEAIFGLMIYDEDNKLLDTIMSTVEDWITVNKTEALAFLASLLITPKNKEVTIYTDSQTNYDNFMAIKQRPHRNNLRDILKFGSSNYIWAIIKEIISHQELDVKVVKIKAHAEDVLHNILDKEIKERYADIQGVNKLEVIPTCAEYRYVLRWNETIIETNIRRFIRLITRTKGLEKFLNLNRNDKYRMLEIDWHVTFEYLNVNEEFETYFKTNAHSSKQKRMKVQRLIEEMPTIEQMKKSSYDLYYDLPCPCCNKKEETFDHVWTCRYNRKYMKNLIIETIDKRVSKEKLAQTIGIEILNFIFTKVNSETRDFIF</sequence>
<dbReference type="VEuPathDB" id="FungiDB:RhiirA1_441285"/>
<dbReference type="VEuPathDB" id="FungiDB:FUN_017422"/>
<gene>
    <name evidence="3" type="ORF">RhiirA4_427852</name>
</gene>
<organism evidence="3 4">
    <name type="scientific">Rhizophagus irregularis</name>
    <dbReference type="NCBI Taxonomy" id="588596"/>
    <lineage>
        <taxon>Eukaryota</taxon>
        <taxon>Fungi</taxon>
        <taxon>Fungi incertae sedis</taxon>
        <taxon>Mucoromycota</taxon>
        <taxon>Glomeromycotina</taxon>
        <taxon>Glomeromycetes</taxon>
        <taxon>Glomerales</taxon>
        <taxon>Glomeraceae</taxon>
        <taxon>Rhizophagus</taxon>
    </lineage>
</organism>
<dbReference type="InterPro" id="IPR005135">
    <property type="entry name" value="Endo/exonuclease/phosphatase"/>
</dbReference>
<proteinExistence type="predicted"/>
<dbReference type="AlphaFoldDB" id="A0A2I1HAH6"/>
<dbReference type="InterPro" id="IPR012337">
    <property type="entry name" value="RNaseH-like_sf"/>
</dbReference>
<evidence type="ECO:0000259" key="1">
    <source>
        <dbReference type="Pfam" id="PF00075"/>
    </source>
</evidence>
<dbReference type="Proteomes" id="UP000234323">
    <property type="component" value="Unassembled WGS sequence"/>
</dbReference>
<reference evidence="3 4" key="1">
    <citation type="submission" date="2015-10" db="EMBL/GenBank/DDBJ databases">
        <title>Genome analyses suggest a sexual origin of heterokaryosis in a supposedly ancient asexual fungus.</title>
        <authorList>
            <person name="Ropars J."/>
            <person name="Sedzielewska K."/>
            <person name="Noel J."/>
            <person name="Charron P."/>
            <person name="Farinelli L."/>
            <person name="Marton T."/>
            <person name="Kruger M."/>
            <person name="Pelin A."/>
            <person name="Brachmann A."/>
            <person name="Corradi N."/>
        </authorList>
    </citation>
    <scope>NUCLEOTIDE SEQUENCE [LARGE SCALE GENOMIC DNA]</scope>
    <source>
        <strain evidence="3 4">A4</strain>
    </source>
</reference>
<evidence type="ECO:0000313" key="4">
    <source>
        <dbReference type="Proteomes" id="UP000234323"/>
    </source>
</evidence>
<dbReference type="EMBL" id="LLXI01001996">
    <property type="protein sequence ID" value="PKY55882.1"/>
    <property type="molecule type" value="Genomic_DNA"/>
</dbReference>
<dbReference type="VEuPathDB" id="FungiDB:FUN_006680"/>
<name>A0A2I1HAH6_9GLOM</name>